<organism evidence="12 13">
    <name type="scientific">Helobdella robusta</name>
    <name type="common">Californian leech</name>
    <dbReference type="NCBI Taxonomy" id="6412"/>
    <lineage>
        <taxon>Eukaryota</taxon>
        <taxon>Metazoa</taxon>
        <taxon>Spiralia</taxon>
        <taxon>Lophotrochozoa</taxon>
        <taxon>Annelida</taxon>
        <taxon>Clitellata</taxon>
        <taxon>Hirudinea</taxon>
        <taxon>Rhynchobdellida</taxon>
        <taxon>Glossiphoniidae</taxon>
        <taxon>Helobdella</taxon>
    </lineage>
</organism>
<keyword evidence="7" id="KW-0325">Glycoprotein</keyword>
<dbReference type="FunFam" id="2.10.25.10:FF:000014">
    <property type="entry name" value="Latent-transforming growth factor beta-binding protein 3"/>
    <property type="match status" value="1"/>
</dbReference>
<comment type="subcellular location">
    <subcellularLocation>
        <location evidence="1">Secreted</location>
    </subcellularLocation>
</comment>
<evidence type="ECO:0000259" key="10">
    <source>
        <dbReference type="PROSITE" id="PS50026"/>
    </source>
</evidence>
<keyword evidence="9" id="KW-0472">Membrane</keyword>
<evidence type="ECO:0000256" key="5">
    <source>
        <dbReference type="ARBA" id="ARBA00022737"/>
    </source>
</evidence>
<dbReference type="InterPro" id="IPR009030">
    <property type="entry name" value="Growth_fac_rcpt_cys_sf"/>
</dbReference>
<dbReference type="InterPro" id="IPR018097">
    <property type="entry name" value="EGF_Ca-bd_CS"/>
</dbReference>
<dbReference type="RefSeq" id="XP_009025350.1">
    <property type="nucleotide sequence ID" value="XM_009027102.1"/>
</dbReference>
<dbReference type="PROSITE" id="PS50026">
    <property type="entry name" value="EGF_3"/>
    <property type="match status" value="2"/>
</dbReference>
<dbReference type="CTD" id="20211136"/>
<evidence type="ECO:0000256" key="3">
    <source>
        <dbReference type="ARBA" id="ARBA00022536"/>
    </source>
</evidence>
<feature type="domain" description="EGF-like" evidence="10">
    <location>
        <begin position="121"/>
        <end position="163"/>
    </location>
</feature>
<evidence type="ECO:0000313" key="13">
    <source>
        <dbReference type="Proteomes" id="UP000015101"/>
    </source>
</evidence>
<evidence type="ECO:0000256" key="2">
    <source>
        <dbReference type="ARBA" id="ARBA00022525"/>
    </source>
</evidence>
<evidence type="ECO:0000313" key="12">
    <source>
        <dbReference type="EnsemblMetazoa" id="HelroP189111"/>
    </source>
</evidence>
<dbReference type="SUPFAM" id="SSF57184">
    <property type="entry name" value="Growth factor receptor domain"/>
    <property type="match status" value="2"/>
</dbReference>
<dbReference type="EMBL" id="KB097495">
    <property type="protein sequence ID" value="ESN96110.1"/>
    <property type="molecule type" value="Genomic_DNA"/>
</dbReference>
<dbReference type="InterPro" id="IPR000742">
    <property type="entry name" value="EGF"/>
</dbReference>
<feature type="transmembrane region" description="Helical" evidence="9">
    <location>
        <begin position="213"/>
        <end position="237"/>
    </location>
</feature>
<accession>T1FQN9</accession>
<dbReference type="InterPro" id="IPR050751">
    <property type="entry name" value="ECM_structural_protein"/>
</dbReference>
<keyword evidence="13" id="KW-1185">Reference proteome</keyword>
<reference evidence="13" key="1">
    <citation type="submission" date="2012-12" db="EMBL/GenBank/DDBJ databases">
        <authorList>
            <person name="Hellsten U."/>
            <person name="Grimwood J."/>
            <person name="Chapman J.A."/>
            <person name="Shapiro H."/>
            <person name="Aerts A."/>
            <person name="Otillar R.P."/>
            <person name="Terry A.Y."/>
            <person name="Boore J.L."/>
            <person name="Simakov O."/>
            <person name="Marletaz F."/>
            <person name="Cho S.-J."/>
            <person name="Edsinger-Gonzales E."/>
            <person name="Havlak P."/>
            <person name="Kuo D.-H."/>
            <person name="Larsson T."/>
            <person name="Lv J."/>
            <person name="Arendt D."/>
            <person name="Savage R."/>
            <person name="Osoegawa K."/>
            <person name="de Jong P."/>
            <person name="Lindberg D.R."/>
            <person name="Seaver E.C."/>
            <person name="Weisblat D.A."/>
            <person name="Putnam N.H."/>
            <person name="Grigoriev I.V."/>
            <person name="Rokhsar D.S."/>
        </authorList>
    </citation>
    <scope>NUCLEOTIDE SEQUENCE</scope>
</reference>
<dbReference type="SMART" id="SM00179">
    <property type="entry name" value="EGF_CA"/>
    <property type="match status" value="4"/>
</dbReference>
<reference evidence="12" key="3">
    <citation type="submission" date="2015-06" db="UniProtKB">
        <authorList>
            <consortium name="EnsemblMetazoa"/>
        </authorList>
    </citation>
    <scope>IDENTIFICATION</scope>
</reference>
<dbReference type="EnsemblMetazoa" id="HelroT189111">
    <property type="protein sequence ID" value="HelroP189111"/>
    <property type="gene ID" value="HelroG189111"/>
</dbReference>
<dbReference type="PROSITE" id="PS01187">
    <property type="entry name" value="EGF_CA"/>
    <property type="match status" value="2"/>
</dbReference>
<evidence type="ECO:0000256" key="8">
    <source>
        <dbReference type="PROSITE-ProRule" id="PRU00076"/>
    </source>
</evidence>
<comment type="caution">
    <text evidence="8">Lacks conserved residue(s) required for the propagation of feature annotation.</text>
</comment>
<feature type="domain" description="EGF-like" evidence="10">
    <location>
        <begin position="79"/>
        <end position="120"/>
    </location>
</feature>
<reference evidence="11 13" key="2">
    <citation type="journal article" date="2013" name="Nature">
        <title>Insights into bilaterian evolution from three spiralian genomes.</title>
        <authorList>
            <person name="Simakov O."/>
            <person name="Marletaz F."/>
            <person name="Cho S.J."/>
            <person name="Edsinger-Gonzales E."/>
            <person name="Havlak P."/>
            <person name="Hellsten U."/>
            <person name="Kuo D.H."/>
            <person name="Larsson T."/>
            <person name="Lv J."/>
            <person name="Arendt D."/>
            <person name="Savage R."/>
            <person name="Osoegawa K."/>
            <person name="de Jong P."/>
            <person name="Grimwood J."/>
            <person name="Chapman J.A."/>
            <person name="Shapiro H."/>
            <person name="Aerts A."/>
            <person name="Otillar R.P."/>
            <person name="Terry A.Y."/>
            <person name="Boore J.L."/>
            <person name="Grigoriev I.V."/>
            <person name="Lindberg D.R."/>
            <person name="Seaver E.C."/>
            <person name="Weisblat D.A."/>
            <person name="Putnam N.H."/>
            <person name="Rokhsar D.S."/>
        </authorList>
    </citation>
    <scope>NUCLEOTIDE SEQUENCE</scope>
</reference>
<dbReference type="InterPro" id="IPR000152">
    <property type="entry name" value="EGF-type_Asp/Asn_hydroxyl_site"/>
</dbReference>
<keyword evidence="2" id="KW-0964">Secreted</keyword>
<keyword evidence="9" id="KW-1133">Transmembrane helix</keyword>
<dbReference type="InParanoid" id="T1FQN9"/>
<sequence>MYHCSDGNNLDAQLSCSSKSCKPGWTGAACNERVPDVCTKYPAICNITVSSCSSAPGSYVCSCFQGFINPDNDQATCIDIDECAENINNCIGLNETCVNTVGSYVCQCSAGYRNISNICVDIDECVVNTQACNNQTSKCVNQIGTFSCMCFDGFYNKDQWLCEDVNECLQGRHACNAAISTCVNSMGNYSCACGSGYSNKDQWTCGVSADRTMLFALIGVFVVSIVTFTGLISYLLAANKYNRLNTNVN</sequence>
<dbReference type="Pfam" id="PF07645">
    <property type="entry name" value="EGF_CA"/>
    <property type="match status" value="4"/>
</dbReference>
<evidence type="ECO:0000256" key="9">
    <source>
        <dbReference type="SAM" id="Phobius"/>
    </source>
</evidence>
<dbReference type="STRING" id="6412.T1FQN9"/>
<dbReference type="Gene3D" id="2.10.25.10">
    <property type="entry name" value="Laminin"/>
    <property type="match status" value="4"/>
</dbReference>
<keyword evidence="4" id="KW-0732">Signal</keyword>
<evidence type="ECO:0000256" key="1">
    <source>
        <dbReference type="ARBA" id="ARBA00004613"/>
    </source>
</evidence>
<proteinExistence type="predicted"/>
<dbReference type="InterPro" id="IPR001881">
    <property type="entry name" value="EGF-like_Ca-bd_dom"/>
</dbReference>
<evidence type="ECO:0000256" key="6">
    <source>
        <dbReference type="ARBA" id="ARBA00023157"/>
    </source>
</evidence>
<name>T1FQN9_HELRO</name>
<dbReference type="InterPro" id="IPR049883">
    <property type="entry name" value="NOTCH1_EGF-like"/>
</dbReference>
<dbReference type="PROSITE" id="PS01186">
    <property type="entry name" value="EGF_2"/>
    <property type="match status" value="3"/>
</dbReference>
<dbReference type="OMA" id="GWRINEY"/>
<dbReference type="GO" id="GO:0005509">
    <property type="term" value="F:calcium ion binding"/>
    <property type="evidence" value="ECO:0007669"/>
    <property type="project" value="InterPro"/>
</dbReference>
<keyword evidence="9" id="KW-0812">Transmembrane</keyword>
<gene>
    <name evidence="12" type="primary">20211136</name>
    <name evidence="11" type="ORF">HELRODRAFT_189111</name>
</gene>
<dbReference type="PANTHER" id="PTHR24034:SF89">
    <property type="entry name" value="COMPLEMENT COMPONENT C1Q RECEPTOR"/>
    <property type="match status" value="1"/>
</dbReference>
<dbReference type="EMBL" id="AMQM01001301">
    <property type="status" value="NOT_ANNOTATED_CDS"/>
    <property type="molecule type" value="Genomic_DNA"/>
</dbReference>
<keyword evidence="3 8" id="KW-0245">EGF-like domain</keyword>
<dbReference type="eggNOG" id="KOG1217">
    <property type="taxonomic scope" value="Eukaryota"/>
</dbReference>
<dbReference type="FunFam" id="2.10.25.10:FF:000038">
    <property type="entry name" value="Fibrillin 2"/>
    <property type="match status" value="1"/>
</dbReference>
<keyword evidence="5" id="KW-0677">Repeat</keyword>
<dbReference type="PANTHER" id="PTHR24034">
    <property type="entry name" value="EGF-LIKE DOMAIN-CONTAINING PROTEIN"/>
    <property type="match status" value="1"/>
</dbReference>
<protein>
    <recommendedName>
        <fullName evidence="10">EGF-like domain-containing protein</fullName>
    </recommendedName>
</protein>
<evidence type="ECO:0000313" key="11">
    <source>
        <dbReference type="EMBL" id="ESN96110.1"/>
    </source>
</evidence>
<evidence type="ECO:0000256" key="7">
    <source>
        <dbReference type="ARBA" id="ARBA00023180"/>
    </source>
</evidence>
<dbReference type="AlphaFoldDB" id="T1FQN9"/>
<dbReference type="SMART" id="SM00181">
    <property type="entry name" value="EGF"/>
    <property type="match status" value="4"/>
</dbReference>
<dbReference type="Proteomes" id="UP000015101">
    <property type="component" value="Unassembled WGS sequence"/>
</dbReference>
<dbReference type="GeneID" id="20211136"/>
<dbReference type="OrthoDB" id="41109at2759"/>
<dbReference type="HOGENOM" id="CLU_004826_4_2_1"/>
<dbReference type="PROSITE" id="PS00010">
    <property type="entry name" value="ASX_HYDROXYL"/>
    <property type="match status" value="3"/>
</dbReference>
<keyword evidence="6" id="KW-1015">Disulfide bond</keyword>
<evidence type="ECO:0000256" key="4">
    <source>
        <dbReference type="ARBA" id="ARBA00022729"/>
    </source>
</evidence>
<dbReference type="CDD" id="cd00054">
    <property type="entry name" value="EGF_CA"/>
    <property type="match status" value="1"/>
</dbReference>
<dbReference type="GO" id="GO:0005576">
    <property type="term" value="C:extracellular region"/>
    <property type="evidence" value="ECO:0007669"/>
    <property type="project" value="UniProtKB-SubCell"/>
</dbReference>
<dbReference type="KEGG" id="hro:HELRODRAFT_189111"/>